<evidence type="ECO:0000313" key="11">
    <source>
        <dbReference type="EMBL" id="CAD6193447.1"/>
    </source>
</evidence>
<dbReference type="PANTHER" id="PTHR14995:SF2">
    <property type="entry name" value="PROTEIN AMNIONLESS"/>
    <property type="match status" value="1"/>
</dbReference>
<evidence type="ECO:0000256" key="10">
    <source>
        <dbReference type="SAM" id="SignalP"/>
    </source>
</evidence>
<gene>
    <name evidence="11" type="ORF">CAUJ_LOCUS9366</name>
</gene>
<accession>A0A8S1HE03</accession>
<dbReference type="GO" id="GO:0030139">
    <property type="term" value="C:endocytic vesicle"/>
    <property type="evidence" value="ECO:0007669"/>
    <property type="project" value="TreeGrafter"/>
</dbReference>
<comment type="caution">
    <text evidence="11">The sequence shown here is derived from an EMBL/GenBank/DDBJ whole genome shotgun (WGS) entry which is preliminary data.</text>
</comment>
<evidence type="ECO:0000256" key="8">
    <source>
        <dbReference type="ARBA" id="ARBA00022989"/>
    </source>
</evidence>
<evidence type="ECO:0000256" key="7">
    <source>
        <dbReference type="ARBA" id="ARBA00022927"/>
    </source>
</evidence>
<keyword evidence="4" id="KW-1003">Cell membrane</keyword>
<sequence>MVFIWLIVLLKFVISERRFFLSKHSNWISLHQNWQNGDIPCRGDHVRFEEHERVVAFMDSEIEADQIVLPNDGVLTFPSDGVRLGMPAKWQCEARKTPEDVFFKPDPYSPSFFDPKTWESPPGAFLHMHQVPSVNDDILLPTISVLQLYMDVPGKVNSITWYDDNLSYGASKFARKKRTEWNSIRLWEECVAAAHSSCQQAAWCSG</sequence>
<dbReference type="OrthoDB" id="1898221at2759"/>
<dbReference type="GO" id="GO:0006898">
    <property type="term" value="P:receptor-mediated endocytosis"/>
    <property type="evidence" value="ECO:0007669"/>
    <property type="project" value="TreeGrafter"/>
</dbReference>
<proteinExistence type="predicted"/>
<evidence type="ECO:0000256" key="5">
    <source>
        <dbReference type="ARBA" id="ARBA00022692"/>
    </source>
</evidence>
<evidence type="ECO:0000256" key="2">
    <source>
        <dbReference type="ARBA" id="ARBA00021200"/>
    </source>
</evidence>
<feature type="chain" id="PRO_5035813839" description="Protein amnionless" evidence="10">
    <location>
        <begin position="16"/>
        <end position="206"/>
    </location>
</feature>
<evidence type="ECO:0000256" key="9">
    <source>
        <dbReference type="ARBA" id="ARBA00023136"/>
    </source>
</evidence>
<dbReference type="EMBL" id="CAJGYM010000035">
    <property type="protein sequence ID" value="CAD6193447.1"/>
    <property type="molecule type" value="Genomic_DNA"/>
</dbReference>
<comment type="subcellular location">
    <subcellularLocation>
        <location evidence="1">Cell membrane</location>
        <topology evidence="1">Single-pass type I membrane protein</topology>
    </subcellularLocation>
</comment>
<protein>
    <recommendedName>
        <fullName evidence="2">Protein amnionless</fullName>
    </recommendedName>
</protein>
<evidence type="ECO:0000256" key="1">
    <source>
        <dbReference type="ARBA" id="ARBA00004251"/>
    </source>
</evidence>
<keyword evidence="8" id="KW-1133">Transmembrane helix</keyword>
<keyword evidence="5" id="KW-0812">Transmembrane</keyword>
<dbReference type="AlphaFoldDB" id="A0A8S1HE03"/>
<evidence type="ECO:0000256" key="3">
    <source>
        <dbReference type="ARBA" id="ARBA00022448"/>
    </source>
</evidence>
<keyword evidence="12" id="KW-1185">Reference proteome</keyword>
<keyword evidence="9" id="KW-0472">Membrane</keyword>
<reference evidence="11" key="1">
    <citation type="submission" date="2020-10" db="EMBL/GenBank/DDBJ databases">
        <authorList>
            <person name="Kikuchi T."/>
        </authorList>
    </citation>
    <scope>NUCLEOTIDE SEQUENCE</scope>
    <source>
        <strain evidence="11">NKZ352</strain>
    </source>
</reference>
<keyword evidence="7" id="KW-0653">Protein transport</keyword>
<keyword evidence="3" id="KW-0813">Transport</keyword>
<dbReference type="Pfam" id="PF14828">
    <property type="entry name" value="Amnionless"/>
    <property type="match status" value="1"/>
</dbReference>
<evidence type="ECO:0000313" key="12">
    <source>
        <dbReference type="Proteomes" id="UP000835052"/>
    </source>
</evidence>
<dbReference type="GO" id="GO:0015031">
    <property type="term" value="P:protein transport"/>
    <property type="evidence" value="ECO:0007669"/>
    <property type="project" value="UniProtKB-KW"/>
</dbReference>
<name>A0A8S1HE03_9PELO</name>
<feature type="signal peptide" evidence="10">
    <location>
        <begin position="1"/>
        <end position="15"/>
    </location>
</feature>
<evidence type="ECO:0000256" key="6">
    <source>
        <dbReference type="ARBA" id="ARBA00022729"/>
    </source>
</evidence>
<dbReference type="Proteomes" id="UP000835052">
    <property type="component" value="Unassembled WGS sequence"/>
</dbReference>
<keyword evidence="6 10" id="KW-0732">Signal</keyword>
<dbReference type="InterPro" id="IPR026112">
    <property type="entry name" value="AMN"/>
</dbReference>
<dbReference type="PANTHER" id="PTHR14995">
    <property type="entry name" value="AMNIONLESS"/>
    <property type="match status" value="1"/>
</dbReference>
<organism evidence="11 12">
    <name type="scientific">Caenorhabditis auriculariae</name>
    <dbReference type="NCBI Taxonomy" id="2777116"/>
    <lineage>
        <taxon>Eukaryota</taxon>
        <taxon>Metazoa</taxon>
        <taxon>Ecdysozoa</taxon>
        <taxon>Nematoda</taxon>
        <taxon>Chromadorea</taxon>
        <taxon>Rhabditida</taxon>
        <taxon>Rhabditina</taxon>
        <taxon>Rhabditomorpha</taxon>
        <taxon>Rhabditoidea</taxon>
        <taxon>Rhabditidae</taxon>
        <taxon>Peloderinae</taxon>
        <taxon>Caenorhabditis</taxon>
    </lineage>
</organism>
<dbReference type="GO" id="GO:0016324">
    <property type="term" value="C:apical plasma membrane"/>
    <property type="evidence" value="ECO:0007669"/>
    <property type="project" value="TreeGrafter"/>
</dbReference>
<evidence type="ECO:0000256" key="4">
    <source>
        <dbReference type="ARBA" id="ARBA00022475"/>
    </source>
</evidence>